<name>A0A167CHW9_9GAMM</name>
<sequence>MACLPIPYRDELVFSVIARYGVYSLSLSSKLLLEDVFRSKTVVASVALPNHLQQIAAHYQHNPQLTAERLLRKHTLYPLYSPFVHPDIAKRAKSNMLFGCESSAELQLGKAASIVKSPLFLKYCPQCLAVQLDVHNEWYWHRLWQTPGVMSCPLHGALLNSKVYVHSNQKHVFSPLNPVNVQTAIAQRISKNHQRLSKHVQTLLDAPEVHIHPKQWSSFYRTVAHTLGLHRGKHIDHQGLSCLLNTYWGKSFLTQLGLNIDNNVESNWLRTLFRKHRKSFSYLQHILVWQACFEEHLDPIALLNDVAKDVYAEDLSRQTALPTQSIDQDKREQWQQAVVEFGVKGARNNGFSGLYIWLYRYDRDWLLSFNQSYTQQRTKQLDKVDWHERDLIYVKQFIKLRNAIELNLQAPRLTKNWYFLQSNISLSQIKHLKKLPLCKLFLNKFCETIEEYQCRRIAVACIFCDQHHQNYRHWHIQRLARLSKDRIRPLTAELLGCVVSNVSSG</sequence>
<comment type="caution">
    <text evidence="3">The sequence shown here is derived from an EMBL/GenBank/DDBJ whole genome shotgun (WGS) entry which is preliminary data.</text>
</comment>
<dbReference type="InterPro" id="IPR032750">
    <property type="entry name" value="TnsD_C"/>
</dbReference>
<dbReference type="Pfam" id="PF06527">
    <property type="entry name" value="TniQ"/>
    <property type="match status" value="1"/>
</dbReference>
<evidence type="ECO:0000259" key="2">
    <source>
        <dbReference type="Pfam" id="PF15978"/>
    </source>
</evidence>
<reference evidence="3 4" key="1">
    <citation type="submission" date="2013-07" db="EMBL/GenBank/DDBJ databases">
        <title>Comparative Genomic and Metabolomic Analysis of Twelve Strains of Pseudoalteromonas luteoviolacea.</title>
        <authorList>
            <person name="Vynne N.G."/>
            <person name="Mansson M."/>
            <person name="Gram L."/>
        </authorList>
    </citation>
    <scope>NUCLEOTIDE SEQUENCE [LARGE SCALE GENOMIC DNA]</scope>
    <source>
        <strain evidence="3 4">H33</strain>
    </source>
</reference>
<evidence type="ECO:0000313" key="4">
    <source>
        <dbReference type="Proteomes" id="UP000076503"/>
    </source>
</evidence>
<feature type="domain" description="TniQ" evidence="1">
    <location>
        <begin position="5"/>
        <end position="159"/>
    </location>
</feature>
<organism evidence="3 4">
    <name type="scientific">Pseudoalteromonas luteoviolacea H33</name>
    <dbReference type="NCBI Taxonomy" id="1365251"/>
    <lineage>
        <taxon>Bacteria</taxon>
        <taxon>Pseudomonadati</taxon>
        <taxon>Pseudomonadota</taxon>
        <taxon>Gammaproteobacteria</taxon>
        <taxon>Alteromonadales</taxon>
        <taxon>Pseudoalteromonadaceae</taxon>
        <taxon>Pseudoalteromonas</taxon>
    </lineage>
</organism>
<dbReference type="InterPro" id="IPR009492">
    <property type="entry name" value="TniQ"/>
</dbReference>
<feature type="domain" description="Transposon Tn7 transposition protein TnsD C-terminal" evidence="2">
    <location>
        <begin position="197"/>
        <end position="291"/>
    </location>
</feature>
<dbReference type="OrthoDB" id="470139at2"/>
<dbReference type="Pfam" id="PF15978">
    <property type="entry name" value="TnsD"/>
    <property type="match status" value="2"/>
</dbReference>
<dbReference type="Proteomes" id="UP000076503">
    <property type="component" value="Unassembled WGS sequence"/>
</dbReference>
<evidence type="ECO:0000259" key="1">
    <source>
        <dbReference type="Pfam" id="PF06527"/>
    </source>
</evidence>
<evidence type="ECO:0000313" key="3">
    <source>
        <dbReference type="EMBL" id="KZN47677.1"/>
    </source>
</evidence>
<proteinExistence type="predicted"/>
<accession>A0A167CHW9</accession>
<protein>
    <recommendedName>
        <fullName evidence="5">Transposon Tn7 transposition protein TnsD C-termianl domain-containing protein</fullName>
    </recommendedName>
</protein>
<gene>
    <name evidence="3" type="ORF">N476_23015</name>
</gene>
<feature type="domain" description="Transposon Tn7 transposition protein TnsD C-terminal" evidence="2">
    <location>
        <begin position="324"/>
        <end position="442"/>
    </location>
</feature>
<dbReference type="AlphaFoldDB" id="A0A167CHW9"/>
<evidence type="ECO:0008006" key="5">
    <source>
        <dbReference type="Google" id="ProtNLM"/>
    </source>
</evidence>
<dbReference type="EMBL" id="AUXZ01000098">
    <property type="protein sequence ID" value="KZN47677.1"/>
    <property type="molecule type" value="Genomic_DNA"/>
</dbReference>
<dbReference type="RefSeq" id="WP_063363322.1">
    <property type="nucleotide sequence ID" value="NZ_AUXZ01000098.1"/>
</dbReference>
<dbReference type="PATRIC" id="fig|1365251.3.peg.4072"/>